<dbReference type="EMBL" id="OU895878">
    <property type="protein sequence ID" value="CAG9801739.1"/>
    <property type="molecule type" value="Genomic_DNA"/>
</dbReference>
<sequence length="90" mass="9832">MKSILIVLFAIIVVIAAAPSQISNNNVGDIVNVGVTADLDVINQIDYTRVDVDLIWKNLQALIVALGGDNNPEVQSKLVQMFTQLLEQQE</sequence>
<reference evidence="2" key="2">
    <citation type="submission" date="2022-10" db="EMBL/GenBank/DDBJ databases">
        <authorList>
            <consortium name="ENA_rothamsted_submissions"/>
            <consortium name="culmorum"/>
            <person name="King R."/>
        </authorList>
    </citation>
    <scope>NUCLEOTIDE SEQUENCE</scope>
</reference>
<protein>
    <submittedName>
        <fullName evidence="2">Uncharacterized protein</fullName>
    </submittedName>
</protein>
<evidence type="ECO:0000313" key="2">
    <source>
        <dbReference type="EMBL" id="CAG9801739.1"/>
    </source>
</evidence>
<accession>A0A9N9RSM9</accession>
<feature type="chain" id="PRO_5040142441" evidence="1">
    <location>
        <begin position="18"/>
        <end position="90"/>
    </location>
</feature>
<reference evidence="2" key="1">
    <citation type="submission" date="2022-01" db="EMBL/GenBank/DDBJ databases">
        <authorList>
            <person name="King R."/>
        </authorList>
    </citation>
    <scope>NUCLEOTIDE SEQUENCE</scope>
</reference>
<keyword evidence="3" id="KW-1185">Reference proteome</keyword>
<name>A0A9N9RSM9_9DIPT</name>
<evidence type="ECO:0000256" key="1">
    <source>
        <dbReference type="SAM" id="SignalP"/>
    </source>
</evidence>
<dbReference type="AlphaFoldDB" id="A0A9N9RSM9"/>
<evidence type="ECO:0000313" key="3">
    <source>
        <dbReference type="Proteomes" id="UP001153620"/>
    </source>
</evidence>
<keyword evidence="1" id="KW-0732">Signal</keyword>
<organism evidence="2 3">
    <name type="scientific">Chironomus riparius</name>
    <dbReference type="NCBI Taxonomy" id="315576"/>
    <lineage>
        <taxon>Eukaryota</taxon>
        <taxon>Metazoa</taxon>
        <taxon>Ecdysozoa</taxon>
        <taxon>Arthropoda</taxon>
        <taxon>Hexapoda</taxon>
        <taxon>Insecta</taxon>
        <taxon>Pterygota</taxon>
        <taxon>Neoptera</taxon>
        <taxon>Endopterygota</taxon>
        <taxon>Diptera</taxon>
        <taxon>Nematocera</taxon>
        <taxon>Chironomoidea</taxon>
        <taxon>Chironomidae</taxon>
        <taxon>Chironominae</taxon>
        <taxon>Chironomus</taxon>
    </lineage>
</organism>
<dbReference type="Proteomes" id="UP001153620">
    <property type="component" value="Chromosome 2"/>
</dbReference>
<gene>
    <name evidence="2" type="ORF">CHIRRI_LOCUS4660</name>
</gene>
<feature type="signal peptide" evidence="1">
    <location>
        <begin position="1"/>
        <end position="17"/>
    </location>
</feature>
<proteinExistence type="predicted"/>